<dbReference type="SUPFAM" id="SSF47336">
    <property type="entry name" value="ACP-like"/>
    <property type="match status" value="1"/>
</dbReference>
<comment type="caution">
    <text evidence="5">The sequence shown here is derived from an EMBL/GenBank/DDBJ whole genome shotgun (WGS) entry which is preliminary data.</text>
</comment>
<dbReference type="InterPro" id="IPR020845">
    <property type="entry name" value="AMP-binding_CS"/>
</dbReference>
<dbReference type="Pfam" id="PF00550">
    <property type="entry name" value="PP-binding"/>
    <property type="match status" value="1"/>
</dbReference>
<evidence type="ECO:0000259" key="4">
    <source>
        <dbReference type="PROSITE" id="PS50075"/>
    </source>
</evidence>
<evidence type="ECO:0000256" key="2">
    <source>
        <dbReference type="ARBA" id="ARBA00022553"/>
    </source>
</evidence>
<dbReference type="InterPro" id="IPR006132">
    <property type="entry name" value="Asp/Orn_carbamoyltranf_P-bd"/>
</dbReference>
<dbReference type="PRINTS" id="PR00102">
    <property type="entry name" value="OTCASE"/>
</dbReference>
<dbReference type="Pfam" id="PF00185">
    <property type="entry name" value="OTCace"/>
    <property type="match status" value="1"/>
</dbReference>
<dbReference type="InterPro" id="IPR010071">
    <property type="entry name" value="AA_adenyl_dom"/>
</dbReference>
<dbReference type="PANTHER" id="PTHR45527:SF1">
    <property type="entry name" value="FATTY ACID SYNTHASE"/>
    <property type="match status" value="1"/>
</dbReference>
<keyword evidence="3" id="KW-0808">Transferase</keyword>
<dbReference type="Gene3D" id="2.30.38.10">
    <property type="entry name" value="Luciferase, Domain 3"/>
    <property type="match status" value="1"/>
</dbReference>
<dbReference type="Gene3D" id="3.30.300.30">
    <property type="match status" value="1"/>
</dbReference>
<accession>A0ABQ4EGF5</accession>
<dbReference type="Gene3D" id="3.40.710.10">
    <property type="entry name" value="DD-peptidase/beta-lactamase superfamily"/>
    <property type="match status" value="1"/>
</dbReference>
<dbReference type="InterPro" id="IPR006131">
    <property type="entry name" value="Asp_carbamoyltransf_Asp/Orn-bd"/>
</dbReference>
<dbReference type="SMART" id="SM00823">
    <property type="entry name" value="PKS_PP"/>
    <property type="match status" value="1"/>
</dbReference>
<evidence type="ECO:0000256" key="3">
    <source>
        <dbReference type="ARBA" id="ARBA00022679"/>
    </source>
</evidence>
<evidence type="ECO:0000313" key="5">
    <source>
        <dbReference type="EMBL" id="GIG93801.1"/>
    </source>
</evidence>
<keyword evidence="1" id="KW-0596">Phosphopantetheine</keyword>
<dbReference type="Pfam" id="PF00501">
    <property type="entry name" value="AMP-binding"/>
    <property type="match status" value="1"/>
</dbReference>
<keyword evidence="6" id="KW-1185">Reference proteome</keyword>
<sequence length="1374" mass="145487">MHHVVEAQAAATPKAVAVVQGGERVRYAELDALANRYAQHLRAVGVGPETVVGVLLGREPSLVAWLLAVWKAGAAYVPLDPDLPPERLGYMLETAGAELVVSESNVIGRLEGVYSGRHVLADRDEKVIESRPAEPVPGRDDQHQLAYIIFTSGSTGRPKGVQISHRALLNLLFSMRRLLDAGTEDVWLAATSLSFDISGLELYLPLVTGGRLVLADDDEVGDSPELLSLLDRFPVTHVQATPSGWKLLLDAGFGERPVVALVGGEALPPALAGDLSGRVKRLVNVYGPTETAIWSTSWDVPGDVEVVPIGRPIANTRTYVLDRDFQPVAVGVVGELYIAGDGVARGYVNRPELTAEKFLPEPFGKAAGTRMYRTGDLVRYLPDGNLEFLGRADHQVKIRGHRIELPEIEERLLAHPQVRNGVVVAREDVGGEKWLAGYVVPVDGRPVEPAELRDFLAAALPGYMVPAAFVTLDALPLNSAGKVDRRALPAPERTSFGGERDFVAPRNETERRIAKICVEVLGIDRVGVHDKFFDLGADSMRIVQLVTAARKAGLEVSLRMLYQHGTVAELAIALGAPPPASVLVEPTQLLPVIRPAKAGAVAPEPAAAAVVVAEPEPAIAVPAVVVAEPGPVAVAGSGAPAPVAVVAAEPVTVAGTPVPVSRVEAGPAGRLAAGPSPLPTMAEHRVPGASVALVRAGQVVAVRGYGVLVAGGAEPVTPETPFQVASISKHVTALGVLRLVRQGRLELDADVNRYLTSWRLPDGPAPVTVRHLLANLSGLSTSPNTGYAPTEPAPSLLDVLYGRPPASSAPVRPELVPGESFRKTNSHYAVLQQVLVDLTGEAFPELIRRLVFVPLGMTGSSFDPAFPADPARPVALGHDEHGVPVPGGWRNRPALAAGGLWTTAADLARVLAEIHRAHLGGGELLTPELAAELVAVASPGSFYGLGTVVDDTAPDLEFGHPGETTGYRAMTLGRLRSGDGFVVLTNSESGKAVQAFVATELAGWAERSGGGAEPAGYATADDGETIRLGEPAGRAGFAADWARDAPPVGGTAKEEETRAVRHLISINDLTDEDLRSIVARAVRFRSGQLRRERPLDGEVVGVYFKKTSTRTRTAFSSGALRLGAQIVAYGPDDLQLNTGETHADTGRVMSRMLDVLVARTSGDPAELRQMADQDRMSVVNAMTADEHPTQALTDLTTLLDHFGRIDGLRVLYVGEGNNSAAALALALTRYAGTHLELRTPPGYGLTEEITATAAAQAARGTATICERHDMSELPGGFDVIYTTRWQTTGTSKPDANWREIFAPFQVNSALWTGSPDAVFMHDLPAHRGEEVTAEVLDGPASIAFEQAENKLHSAMAVLEWCRRGPVAGPPGTAS</sequence>
<dbReference type="InterPro" id="IPR036901">
    <property type="entry name" value="Asp/Orn_carbamoylTrfase_sf"/>
</dbReference>
<dbReference type="Pfam" id="PF00144">
    <property type="entry name" value="Beta-lactamase"/>
    <property type="match status" value="1"/>
</dbReference>
<dbReference type="SUPFAM" id="SSF56601">
    <property type="entry name" value="beta-lactamase/transpeptidase-like"/>
    <property type="match status" value="1"/>
</dbReference>
<dbReference type="PROSITE" id="PS00012">
    <property type="entry name" value="PHOSPHOPANTETHEINE"/>
    <property type="match status" value="1"/>
</dbReference>
<dbReference type="InterPro" id="IPR000873">
    <property type="entry name" value="AMP-dep_synth/lig_dom"/>
</dbReference>
<dbReference type="PROSITE" id="PS00097">
    <property type="entry name" value="CARBAMOYLTRANSFERASE"/>
    <property type="match status" value="1"/>
</dbReference>
<organism evidence="5 6">
    <name type="scientific">Plantactinospora mayteni</name>
    <dbReference type="NCBI Taxonomy" id="566021"/>
    <lineage>
        <taxon>Bacteria</taxon>
        <taxon>Bacillati</taxon>
        <taxon>Actinomycetota</taxon>
        <taxon>Actinomycetes</taxon>
        <taxon>Micromonosporales</taxon>
        <taxon>Micromonosporaceae</taxon>
        <taxon>Plantactinospora</taxon>
    </lineage>
</organism>
<dbReference type="InterPro" id="IPR009081">
    <property type="entry name" value="PP-bd_ACP"/>
</dbReference>
<evidence type="ECO:0000256" key="1">
    <source>
        <dbReference type="ARBA" id="ARBA00022450"/>
    </source>
</evidence>
<dbReference type="PANTHER" id="PTHR45527">
    <property type="entry name" value="NONRIBOSOMAL PEPTIDE SYNTHETASE"/>
    <property type="match status" value="1"/>
</dbReference>
<dbReference type="InterPro" id="IPR012338">
    <property type="entry name" value="Beta-lactam/transpept-like"/>
</dbReference>
<reference evidence="5 6" key="1">
    <citation type="submission" date="2021-01" db="EMBL/GenBank/DDBJ databases">
        <title>Whole genome shotgun sequence of Plantactinospora mayteni NBRC 109088.</title>
        <authorList>
            <person name="Komaki H."/>
            <person name="Tamura T."/>
        </authorList>
    </citation>
    <scope>NUCLEOTIDE SEQUENCE [LARGE SCALE GENOMIC DNA]</scope>
    <source>
        <strain evidence="5 6">NBRC 109088</strain>
    </source>
</reference>
<feature type="domain" description="Carrier" evidence="4">
    <location>
        <begin position="504"/>
        <end position="578"/>
    </location>
</feature>
<dbReference type="Pfam" id="PF13193">
    <property type="entry name" value="AMP-binding_C"/>
    <property type="match status" value="1"/>
</dbReference>
<dbReference type="InterPro" id="IPR002292">
    <property type="entry name" value="Orn/put_carbamltrans"/>
</dbReference>
<dbReference type="SUPFAM" id="SSF53671">
    <property type="entry name" value="Aspartate/ornithine carbamoyltransferase"/>
    <property type="match status" value="1"/>
</dbReference>
<dbReference type="InterPro" id="IPR020806">
    <property type="entry name" value="PKS_PP-bd"/>
</dbReference>
<dbReference type="InterPro" id="IPR001466">
    <property type="entry name" value="Beta-lactam-related"/>
</dbReference>
<dbReference type="InterPro" id="IPR006162">
    <property type="entry name" value="Ppantetheine_attach_site"/>
</dbReference>
<gene>
    <name evidence="5" type="ORF">Pma05_03740</name>
</gene>
<dbReference type="InterPro" id="IPR006130">
    <property type="entry name" value="Asp/Orn_carbamoylTrfase"/>
</dbReference>
<dbReference type="Proteomes" id="UP000621500">
    <property type="component" value="Unassembled WGS sequence"/>
</dbReference>
<dbReference type="InterPro" id="IPR025110">
    <property type="entry name" value="AMP-bd_C"/>
</dbReference>
<dbReference type="InterPro" id="IPR045851">
    <property type="entry name" value="AMP-bd_C_sf"/>
</dbReference>
<dbReference type="Gene3D" id="3.40.50.980">
    <property type="match status" value="2"/>
</dbReference>
<proteinExistence type="predicted"/>
<dbReference type="Pfam" id="PF02729">
    <property type="entry name" value="OTCace_N"/>
    <property type="match status" value="1"/>
</dbReference>
<dbReference type="Gene3D" id="3.40.50.1370">
    <property type="entry name" value="Aspartate/ornithine carbamoyltransferase"/>
    <property type="match status" value="2"/>
</dbReference>
<protein>
    <recommendedName>
        <fullName evidence="4">Carrier domain-containing protein</fullName>
    </recommendedName>
</protein>
<dbReference type="PROSITE" id="PS00455">
    <property type="entry name" value="AMP_BINDING"/>
    <property type="match status" value="1"/>
</dbReference>
<dbReference type="Gene3D" id="1.10.1200.10">
    <property type="entry name" value="ACP-like"/>
    <property type="match status" value="1"/>
</dbReference>
<dbReference type="NCBIfam" id="TIGR01733">
    <property type="entry name" value="AA-adenyl-dom"/>
    <property type="match status" value="1"/>
</dbReference>
<dbReference type="SUPFAM" id="SSF56801">
    <property type="entry name" value="Acetyl-CoA synthetase-like"/>
    <property type="match status" value="1"/>
</dbReference>
<keyword evidence="2" id="KW-0597">Phosphoprotein</keyword>
<dbReference type="EMBL" id="BONX01000002">
    <property type="protein sequence ID" value="GIG93801.1"/>
    <property type="molecule type" value="Genomic_DNA"/>
</dbReference>
<dbReference type="CDD" id="cd05930">
    <property type="entry name" value="A_NRPS"/>
    <property type="match status" value="1"/>
</dbReference>
<name>A0ABQ4EGF5_9ACTN</name>
<dbReference type="InterPro" id="IPR036736">
    <property type="entry name" value="ACP-like_sf"/>
</dbReference>
<evidence type="ECO:0000313" key="6">
    <source>
        <dbReference type="Proteomes" id="UP000621500"/>
    </source>
</evidence>
<dbReference type="PROSITE" id="PS50075">
    <property type="entry name" value="CARRIER"/>
    <property type="match status" value="1"/>
</dbReference>
<dbReference type="PRINTS" id="PR00100">
    <property type="entry name" value="AOTCASE"/>
</dbReference>